<keyword evidence="5 6" id="KW-0472">Membrane</keyword>
<name>A0A942E6L3_9HYPH</name>
<organism evidence="8 9">
    <name type="scientific">Devosia litorisediminis</name>
    <dbReference type="NCBI Taxonomy" id="2829817"/>
    <lineage>
        <taxon>Bacteria</taxon>
        <taxon>Pseudomonadati</taxon>
        <taxon>Pseudomonadota</taxon>
        <taxon>Alphaproteobacteria</taxon>
        <taxon>Hyphomicrobiales</taxon>
        <taxon>Devosiaceae</taxon>
        <taxon>Devosia</taxon>
    </lineage>
</organism>
<evidence type="ECO:0000256" key="2">
    <source>
        <dbReference type="ARBA" id="ARBA00022475"/>
    </source>
</evidence>
<feature type="transmembrane region" description="Helical" evidence="6">
    <location>
        <begin position="406"/>
        <end position="428"/>
    </location>
</feature>
<evidence type="ECO:0000313" key="9">
    <source>
        <dbReference type="Proteomes" id="UP000678281"/>
    </source>
</evidence>
<proteinExistence type="predicted"/>
<dbReference type="AlphaFoldDB" id="A0A942E6L3"/>
<evidence type="ECO:0000256" key="1">
    <source>
        <dbReference type="ARBA" id="ARBA00004651"/>
    </source>
</evidence>
<evidence type="ECO:0000259" key="7">
    <source>
        <dbReference type="Pfam" id="PF02687"/>
    </source>
</evidence>
<dbReference type="PANTHER" id="PTHR30287:SF1">
    <property type="entry name" value="INNER MEMBRANE PROTEIN"/>
    <property type="match status" value="1"/>
</dbReference>
<dbReference type="InterPro" id="IPR003838">
    <property type="entry name" value="ABC3_permease_C"/>
</dbReference>
<feature type="domain" description="ABC3 transporter permease C-terminal" evidence="7">
    <location>
        <begin position="732"/>
        <end position="840"/>
    </location>
</feature>
<feature type="transmembrane region" description="Helical" evidence="6">
    <location>
        <begin position="261"/>
        <end position="282"/>
    </location>
</feature>
<feature type="transmembrane region" description="Helical" evidence="6">
    <location>
        <begin position="434"/>
        <end position="459"/>
    </location>
</feature>
<protein>
    <submittedName>
        <fullName evidence="8">FtsX-like permease family protein</fullName>
    </submittedName>
</protein>
<feature type="transmembrane region" description="Helical" evidence="6">
    <location>
        <begin position="777"/>
        <end position="802"/>
    </location>
</feature>
<sequence>MRAIWATVRIGLLDLRGDMRRFILLLVCLAVGTALIAGVNSVGASITQAIGRNAAELMGGDLELSRADRPATSGELAQMLQYGQVAAVVDTNVRAQSAAQDAFVDLAAVGDGYPLLGRVVSPQLAGGTPISEFLAPRDDLYGALLAPVLLDQLGLSVGDSFELGGTTFQARGTLTKLPDGPVRGFRLGLTTVVTNEGLASLRDRSSPLPGLGNWFRYKLLLNAGQDVEMVRAALDDELGATGWSSRTARDGLGPMVRYYDLFMRFLVIVGLGSLMIGGVSVWTSMRAYISERSSVIAILRSLGAEKSRVMLHFFTQVIALAAIGVGAGLLVGGVAAYVVLPAIGEAVGIELAPSVHLQPLLVAGGAGFLTAFAFAYLPLQQTQAIRPVTLFRSRGLAAPPVDWRGLLLTWQIAPLLAIIGGFYWLAVLMTGDPLIVLVFGAVGVLAAFVFHQVSLFARLSLGRVPYVPLRIVRHALRGIAAYGSNAAAVVISMGMALTMLIVVLVLQGNLRQEFLGASSFDVPTLVASDLFPDEVETIEAMVGVDSDIALAVATPMLRGALTAINGVAVKDVRTRGPEATFLLSGEVPLTYRPLMPAASKLMAGEWWAADYSGSGKVSLHHSLRSGLGVDIGDSLTFEIFGDAVDVEIASFRDYSWQGGIDFLATFSPGVLDAYPMTLFSAVTAQPGAEEAAERALATAVPDINFIAVGDTLKQITTALGQLSFAAALVGGLAVGNGLLVLIGSLATGRRQREADAVITKVLGATRIELLATASMQYLVLAIIASIPAVAQGIGLGWLIGLALLDVEFTVQLDALGIVLGCAIAITALLGALTILRATSRRPALLLRDL</sequence>
<evidence type="ECO:0000256" key="3">
    <source>
        <dbReference type="ARBA" id="ARBA00022692"/>
    </source>
</evidence>
<reference evidence="8" key="1">
    <citation type="submission" date="2021-04" db="EMBL/GenBank/DDBJ databases">
        <title>Devosia litorisediminis sp. nov., isolated from a sand dune.</title>
        <authorList>
            <person name="Park S."/>
            <person name="Yoon J.-H."/>
        </authorList>
    </citation>
    <scope>NUCLEOTIDE SEQUENCE</scope>
    <source>
        <strain evidence="8">BSSL-BM10</strain>
    </source>
</reference>
<keyword evidence="2" id="KW-1003">Cell membrane</keyword>
<evidence type="ECO:0000256" key="6">
    <source>
        <dbReference type="SAM" id="Phobius"/>
    </source>
</evidence>
<keyword evidence="3 6" id="KW-0812">Transmembrane</keyword>
<comment type="caution">
    <text evidence="8">The sequence shown here is derived from an EMBL/GenBank/DDBJ whole genome shotgun (WGS) entry which is preliminary data.</text>
</comment>
<accession>A0A942E6L3</accession>
<gene>
    <name evidence="8" type="ORF">KD146_09750</name>
</gene>
<dbReference type="Proteomes" id="UP000678281">
    <property type="component" value="Unassembled WGS sequence"/>
</dbReference>
<evidence type="ECO:0000256" key="4">
    <source>
        <dbReference type="ARBA" id="ARBA00022989"/>
    </source>
</evidence>
<dbReference type="EMBL" id="JAGXTP010000001">
    <property type="protein sequence ID" value="MBS3848975.1"/>
    <property type="molecule type" value="Genomic_DNA"/>
</dbReference>
<dbReference type="PANTHER" id="PTHR30287">
    <property type="entry name" value="MEMBRANE COMPONENT OF PREDICTED ABC SUPERFAMILY METABOLITE UPTAKE TRANSPORTER"/>
    <property type="match status" value="1"/>
</dbReference>
<feature type="transmembrane region" description="Helical" evidence="6">
    <location>
        <begin position="479"/>
        <end position="506"/>
    </location>
</feature>
<feature type="transmembrane region" description="Helical" evidence="6">
    <location>
        <begin position="360"/>
        <end position="379"/>
    </location>
</feature>
<feature type="transmembrane region" description="Helical" evidence="6">
    <location>
        <begin position="722"/>
        <end position="742"/>
    </location>
</feature>
<dbReference type="GO" id="GO:0005886">
    <property type="term" value="C:plasma membrane"/>
    <property type="evidence" value="ECO:0007669"/>
    <property type="project" value="UniProtKB-SubCell"/>
</dbReference>
<evidence type="ECO:0000313" key="8">
    <source>
        <dbReference type="EMBL" id="MBS3848975.1"/>
    </source>
</evidence>
<dbReference type="Pfam" id="PF02687">
    <property type="entry name" value="FtsX"/>
    <property type="match status" value="2"/>
</dbReference>
<feature type="transmembrane region" description="Helical" evidence="6">
    <location>
        <begin position="814"/>
        <end position="835"/>
    </location>
</feature>
<evidence type="ECO:0000256" key="5">
    <source>
        <dbReference type="ARBA" id="ARBA00023136"/>
    </source>
</evidence>
<dbReference type="RefSeq" id="WP_212658481.1">
    <property type="nucleotide sequence ID" value="NZ_JAGXTP010000001.1"/>
</dbReference>
<keyword evidence="9" id="KW-1185">Reference proteome</keyword>
<dbReference type="InterPro" id="IPR038766">
    <property type="entry name" value="Membrane_comp_ABC_pdt"/>
</dbReference>
<keyword evidence="4 6" id="KW-1133">Transmembrane helix</keyword>
<feature type="domain" description="ABC3 transporter permease C-terminal" evidence="7">
    <location>
        <begin position="268"/>
        <end position="380"/>
    </location>
</feature>
<comment type="subcellular location">
    <subcellularLocation>
        <location evidence="1">Cell membrane</location>
        <topology evidence="1">Multi-pass membrane protein</topology>
    </subcellularLocation>
</comment>
<feature type="transmembrane region" description="Helical" evidence="6">
    <location>
        <begin position="317"/>
        <end position="340"/>
    </location>
</feature>